<proteinExistence type="predicted"/>
<reference evidence="1 2" key="1">
    <citation type="journal article" date="2015" name="Genome Biol. Evol.">
        <title>Phylogenomic analyses indicate that early fungi evolved digesting cell walls of algal ancestors of land plants.</title>
        <authorList>
            <person name="Chang Y."/>
            <person name="Wang S."/>
            <person name="Sekimoto S."/>
            <person name="Aerts A.L."/>
            <person name="Choi C."/>
            <person name="Clum A."/>
            <person name="LaButti K.M."/>
            <person name="Lindquist E.A."/>
            <person name="Yee Ngan C."/>
            <person name="Ohm R.A."/>
            <person name="Salamov A.A."/>
            <person name="Grigoriev I.V."/>
            <person name="Spatafora J.W."/>
            <person name="Berbee M.L."/>
        </authorList>
    </citation>
    <scope>NUCLEOTIDE SEQUENCE [LARGE SCALE GENOMIC DNA]</scope>
    <source>
        <strain evidence="1 2">NRRL 28638</strain>
    </source>
</reference>
<name>A0A137NU44_CONC2</name>
<evidence type="ECO:0000313" key="2">
    <source>
        <dbReference type="Proteomes" id="UP000070444"/>
    </source>
</evidence>
<gene>
    <name evidence="1" type="ORF">CONCODRAFT_73859</name>
</gene>
<evidence type="ECO:0000313" key="1">
    <source>
        <dbReference type="EMBL" id="KXN66144.1"/>
    </source>
</evidence>
<sequence length="154" mass="18814">MEVVIKRRDRGFCPVFFTYKPCPEQFEIELFHNADFKVYEYIKGEQFIKASDEDLMQYFEDEGYIFSCIIVVDKYSFQDNKLKVITTYDSAFKDGYLAHRSNMYELERFIIFMHDTDMYTLSDFMEYINAWDYTKDESEYNITRSKKHIKDYFE</sequence>
<organism evidence="1 2">
    <name type="scientific">Conidiobolus coronatus (strain ATCC 28846 / CBS 209.66 / NRRL 28638)</name>
    <name type="common">Delacroixia coronata</name>
    <dbReference type="NCBI Taxonomy" id="796925"/>
    <lineage>
        <taxon>Eukaryota</taxon>
        <taxon>Fungi</taxon>
        <taxon>Fungi incertae sedis</taxon>
        <taxon>Zoopagomycota</taxon>
        <taxon>Entomophthoromycotina</taxon>
        <taxon>Entomophthoromycetes</taxon>
        <taxon>Entomophthorales</taxon>
        <taxon>Ancylistaceae</taxon>
        <taxon>Conidiobolus</taxon>
    </lineage>
</organism>
<accession>A0A137NU44</accession>
<protein>
    <submittedName>
        <fullName evidence="1">Uncharacterized protein</fullName>
    </submittedName>
</protein>
<dbReference type="Proteomes" id="UP000070444">
    <property type="component" value="Unassembled WGS sequence"/>
</dbReference>
<dbReference type="AlphaFoldDB" id="A0A137NU44"/>
<dbReference type="EMBL" id="KQ964761">
    <property type="protein sequence ID" value="KXN66144.1"/>
    <property type="molecule type" value="Genomic_DNA"/>
</dbReference>
<keyword evidence="2" id="KW-1185">Reference proteome</keyword>